<dbReference type="AlphaFoldDB" id="A0A699VTB8"/>
<gene>
    <name evidence="2" type="ORF">Tci_908250</name>
</gene>
<organism evidence="2">
    <name type="scientific">Tanacetum cinerariifolium</name>
    <name type="common">Dalmatian daisy</name>
    <name type="synonym">Chrysanthemum cinerariifolium</name>
    <dbReference type="NCBI Taxonomy" id="118510"/>
    <lineage>
        <taxon>Eukaryota</taxon>
        <taxon>Viridiplantae</taxon>
        <taxon>Streptophyta</taxon>
        <taxon>Embryophyta</taxon>
        <taxon>Tracheophyta</taxon>
        <taxon>Spermatophyta</taxon>
        <taxon>Magnoliopsida</taxon>
        <taxon>eudicotyledons</taxon>
        <taxon>Gunneridae</taxon>
        <taxon>Pentapetalae</taxon>
        <taxon>asterids</taxon>
        <taxon>campanulids</taxon>
        <taxon>Asterales</taxon>
        <taxon>Asteraceae</taxon>
        <taxon>Asteroideae</taxon>
        <taxon>Anthemideae</taxon>
        <taxon>Anthemidinae</taxon>
        <taxon>Tanacetum</taxon>
    </lineage>
</organism>
<feature type="compositionally biased region" description="Basic residues" evidence="1">
    <location>
        <begin position="142"/>
        <end position="152"/>
    </location>
</feature>
<evidence type="ECO:0000256" key="1">
    <source>
        <dbReference type="SAM" id="MobiDB-lite"/>
    </source>
</evidence>
<feature type="region of interest" description="Disordered" evidence="1">
    <location>
        <begin position="120"/>
        <end position="164"/>
    </location>
</feature>
<dbReference type="EMBL" id="BKCJ011469661">
    <property type="protein sequence ID" value="GFD36281.1"/>
    <property type="molecule type" value="Genomic_DNA"/>
</dbReference>
<comment type="caution">
    <text evidence="2">The sequence shown here is derived from an EMBL/GenBank/DDBJ whole genome shotgun (WGS) entry which is preliminary data.</text>
</comment>
<protein>
    <submittedName>
        <fullName evidence="2">Uncharacterized protein</fullName>
    </submittedName>
</protein>
<proteinExistence type="predicted"/>
<reference evidence="2" key="1">
    <citation type="journal article" date="2019" name="Sci. Rep.">
        <title>Draft genome of Tanacetum cinerariifolium, the natural source of mosquito coil.</title>
        <authorList>
            <person name="Yamashiro T."/>
            <person name="Shiraishi A."/>
            <person name="Satake H."/>
            <person name="Nakayama K."/>
        </authorList>
    </citation>
    <scope>NUCLEOTIDE SEQUENCE</scope>
</reference>
<sequence>RASRAQDGGEHFLDCGLSAGAGDGGNLVGERGAIQRTQLAESQASVGHHQLRQRGIRHFALHQGGHRAFLRDLFEVIVAIEAWADQGDEQITDIEAAAVDADRVETAVGTDQARIQRAGQLAEGHGIKHVRPPRQPGLSRPRASRRKGGARRRSLDSPRALCRP</sequence>
<accession>A0A699VTB8</accession>
<name>A0A699VTB8_TANCI</name>
<feature type="non-terminal residue" evidence="2">
    <location>
        <position position="1"/>
    </location>
</feature>
<feature type="non-terminal residue" evidence="2">
    <location>
        <position position="164"/>
    </location>
</feature>
<evidence type="ECO:0000313" key="2">
    <source>
        <dbReference type="EMBL" id="GFD36281.1"/>
    </source>
</evidence>